<feature type="domain" description="Retroviral polymerase SH3-like" evidence="1">
    <location>
        <begin position="281"/>
        <end position="336"/>
    </location>
</feature>
<evidence type="ECO:0000313" key="2">
    <source>
        <dbReference type="EMBL" id="KAF2886329.1"/>
    </source>
</evidence>
<proteinExistence type="predicted"/>
<evidence type="ECO:0000259" key="1">
    <source>
        <dbReference type="Pfam" id="PF25597"/>
    </source>
</evidence>
<dbReference type="EMBL" id="VTPC01088055">
    <property type="protein sequence ID" value="KAF2886329.1"/>
    <property type="molecule type" value="Genomic_DNA"/>
</dbReference>
<dbReference type="PANTHER" id="PTHR11439:SF483">
    <property type="entry name" value="PEPTIDE SYNTHASE GLIP-LIKE, PUTATIVE (AFU_ORTHOLOGUE AFUA_3G12920)-RELATED"/>
    <property type="match status" value="1"/>
</dbReference>
<evidence type="ECO:0000313" key="3">
    <source>
        <dbReference type="Proteomes" id="UP000801492"/>
    </source>
</evidence>
<dbReference type="OrthoDB" id="6516797at2759"/>
<dbReference type="CDD" id="cd09272">
    <property type="entry name" value="RNase_HI_RT_Ty1"/>
    <property type="match status" value="1"/>
</dbReference>
<accession>A0A8K0CFE1</accession>
<dbReference type="Proteomes" id="UP000801492">
    <property type="component" value="Unassembled WGS sequence"/>
</dbReference>
<dbReference type="AlphaFoldDB" id="A0A8K0CFE1"/>
<comment type="caution">
    <text evidence="2">The sequence shown here is derived from an EMBL/GenBank/DDBJ whole genome shotgun (WGS) entry which is preliminary data.</text>
</comment>
<dbReference type="Pfam" id="PF25597">
    <property type="entry name" value="SH3_retrovirus"/>
    <property type="match status" value="1"/>
</dbReference>
<protein>
    <recommendedName>
        <fullName evidence="1">Retroviral polymerase SH3-like domain-containing protein</fullName>
    </recommendedName>
</protein>
<dbReference type="Pfam" id="PF14223">
    <property type="entry name" value="Retrotran_gag_2"/>
    <property type="match status" value="1"/>
</dbReference>
<name>A0A8K0CFE1_IGNLU</name>
<keyword evidence="3" id="KW-1185">Reference proteome</keyword>
<dbReference type="PANTHER" id="PTHR11439">
    <property type="entry name" value="GAG-POL-RELATED RETROTRANSPOSON"/>
    <property type="match status" value="1"/>
</dbReference>
<dbReference type="InterPro" id="IPR057670">
    <property type="entry name" value="SH3_retrovirus"/>
</dbReference>
<reference evidence="2" key="1">
    <citation type="submission" date="2019-08" db="EMBL/GenBank/DDBJ databases">
        <title>The genome of the North American firefly Photinus pyralis.</title>
        <authorList>
            <consortium name="Photinus pyralis genome working group"/>
            <person name="Fallon T.R."/>
            <person name="Sander Lower S.E."/>
            <person name="Weng J.-K."/>
        </authorList>
    </citation>
    <scope>NUCLEOTIDE SEQUENCE</scope>
    <source>
        <strain evidence="2">TRF0915ILg1</strain>
        <tissue evidence="2">Whole body</tissue>
    </source>
</reference>
<gene>
    <name evidence="2" type="ORF">ILUMI_19844</name>
</gene>
<sequence length="576" mass="65604">MASSSHHFYQINIKPFDGTGFDSRTFRLERTLERNNVLGVISQQKPVASTSTYQQFIKDDAIARDIIVQLVADNVLEIIKSKDTAKDMVNSLKTVYEKTGLQSRVNIQKKLRNLEFKDDDSERITTLLSAMPGKFSAVVTSIDILFRADPPSVTVDFVKNSLLAEEERLKKDVTTTPSSTHAFVGNNKNKAKGKTFKDLGKANIGSVEEDIAFLGDQMNEQQEIVGSCDSNTNHKRIVKFVVDSGCTNHLLMSGYTNVLINLKEINRKINVAKAGETLFGCTAYVHIPEEDRSGKLAERSRKSIFIGYCDNGYRLWDPVKRVVFTSRSVKFDESFERKTTPLQIYRNENDPLEEQLPDETVTETQRTEENVEEIRRSRREKHRPLYLDNYEVDIMLALSAGCIPSEIPRNYKEATQMGNGWKEAIDKELSALEENGTWIFVKPQSDDVIIDTRWVFVEKKQSVVALSSSEAEFLALSACMTECLFLGQILNEIFVFDYPIKIYEDNQGCIKMAETYETKRTKHIDVKHHFVKDMVNEGKFIIEYVSTNNQLADIMTKAFPAAKFEFLRNCLNVSEI</sequence>
<organism evidence="2 3">
    <name type="scientific">Ignelater luminosus</name>
    <name type="common">Cucubano</name>
    <name type="synonym">Pyrophorus luminosus</name>
    <dbReference type="NCBI Taxonomy" id="2038154"/>
    <lineage>
        <taxon>Eukaryota</taxon>
        <taxon>Metazoa</taxon>
        <taxon>Ecdysozoa</taxon>
        <taxon>Arthropoda</taxon>
        <taxon>Hexapoda</taxon>
        <taxon>Insecta</taxon>
        <taxon>Pterygota</taxon>
        <taxon>Neoptera</taxon>
        <taxon>Endopterygota</taxon>
        <taxon>Coleoptera</taxon>
        <taxon>Polyphaga</taxon>
        <taxon>Elateriformia</taxon>
        <taxon>Elateroidea</taxon>
        <taxon>Elateridae</taxon>
        <taxon>Agrypninae</taxon>
        <taxon>Pyrophorini</taxon>
        <taxon>Ignelater</taxon>
    </lineage>
</organism>